<dbReference type="InterPro" id="IPR046985">
    <property type="entry name" value="IP5"/>
</dbReference>
<dbReference type="InterPro" id="IPR000300">
    <property type="entry name" value="IPPc"/>
</dbReference>
<organism evidence="3 4">
    <name type="scientific">Euplotes crassus</name>
    <dbReference type="NCBI Taxonomy" id="5936"/>
    <lineage>
        <taxon>Eukaryota</taxon>
        <taxon>Sar</taxon>
        <taxon>Alveolata</taxon>
        <taxon>Ciliophora</taxon>
        <taxon>Intramacronucleata</taxon>
        <taxon>Spirotrichea</taxon>
        <taxon>Hypotrichia</taxon>
        <taxon>Euplotida</taxon>
        <taxon>Euplotidae</taxon>
        <taxon>Moneuplotes</taxon>
    </lineage>
</organism>
<evidence type="ECO:0000313" key="3">
    <source>
        <dbReference type="EMBL" id="CAI2367177.1"/>
    </source>
</evidence>
<dbReference type="SUPFAM" id="SSF56219">
    <property type="entry name" value="DNase I-like"/>
    <property type="match status" value="1"/>
</dbReference>
<gene>
    <name evidence="3" type="ORF">ECRASSUSDP1_LOCUS8455</name>
</gene>
<dbReference type="AlphaFoldDB" id="A0AAD1UI98"/>
<evidence type="ECO:0000313" key="4">
    <source>
        <dbReference type="Proteomes" id="UP001295684"/>
    </source>
</evidence>
<feature type="domain" description="Inositol polyphosphate-related phosphatase" evidence="2">
    <location>
        <begin position="50"/>
        <end position="377"/>
    </location>
</feature>
<reference evidence="3" key="1">
    <citation type="submission" date="2023-07" db="EMBL/GenBank/DDBJ databases">
        <authorList>
            <consortium name="AG Swart"/>
            <person name="Singh M."/>
            <person name="Singh A."/>
            <person name="Seah K."/>
            <person name="Emmerich C."/>
        </authorList>
    </citation>
    <scope>NUCLEOTIDE SEQUENCE</scope>
    <source>
        <strain evidence="3">DP1</strain>
    </source>
</reference>
<comment type="caution">
    <text evidence="3">The sequence shown here is derived from an EMBL/GenBank/DDBJ whole genome shotgun (WGS) entry which is preliminary data.</text>
</comment>
<feature type="region of interest" description="Disordered" evidence="1">
    <location>
        <begin position="398"/>
        <end position="419"/>
    </location>
</feature>
<dbReference type="PANTHER" id="PTHR11200:SF300">
    <property type="entry name" value="TYPE II INOSITOL 1,4,5-TRISPHOSPHATE 5-PHOSPHATASE"/>
    <property type="match status" value="1"/>
</dbReference>
<proteinExistence type="predicted"/>
<accession>A0AAD1UI98</accession>
<dbReference type="InterPro" id="IPR036691">
    <property type="entry name" value="Endo/exonu/phosph_ase_sf"/>
</dbReference>
<dbReference type="EMBL" id="CAMPGE010008272">
    <property type="protein sequence ID" value="CAI2367177.1"/>
    <property type="molecule type" value="Genomic_DNA"/>
</dbReference>
<protein>
    <recommendedName>
        <fullName evidence="2">Inositol polyphosphate-related phosphatase domain-containing protein</fullName>
    </recommendedName>
</protein>
<dbReference type="Pfam" id="PF22669">
    <property type="entry name" value="Exo_endo_phos2"/>
    <property type="match status" value="1"/>
</dbReference>
<sequence>MEKEEDKEEHNLVGTHKQRAVWDFRECNEDLGDFEGLGAIGSLECIDMEEYYNVFILTLNCFETNPHEKVDFETLLKSKNPDDLHDIVVVGFQELATPDFEDIFLNSKDKIEEIIPVVKDISAALKNLNRGLDYSLITGETKFNMIIICFIRDSLKAKVHTVKTLNLDINKPLFSTKGCNLIRFDISNFGSFAFVNCHFPSGAEESRNKYRIQAFTTIKTLPFETHDLKFIFGDLNFRVELEFDEVIERINGEEEGLREEMLRKDQLEEAKKWDSVVCGMQEMEIGFMPSYKVEREADRYTYYKRKTPSWCDRVLWCQNKSSHKGDILATRNRFTVKGNCYESRPAKVKAEDGDKLVNFSDHYPVIAEFKITKNNIEEVKESEPEFHTFSPRVAPGFGRYSGRKSLHTQRKEDDTKGATVNQFKIDEPYKLRDFGNEESNSDKPRSTAKYWCCLSR</sequence>
<dbReference type="Proteomes" id="UP001295684">
    <property type="component" value="Unassembled WGS sequence"/>
</dbReference>
<dbReference type="GO" id="GO:0004439">
    <property type="term" value="F:phosphatidylinositol-4,5-bisphosphate 5-phosphatase activity"/>
    <property type="evidence" value="ECO:0007669"/>
    <property type="project" value="TreeGrafter"/>
</dbReference>
<evidence type="ECO:0000259" key="2">
    <source>
        <dbReference type="SMART" id="SM00128"/>
    </source>
</evidence>
<keyword evidence="4" id="KW-1185">Reference proteome</keyword>
<evidence type="ECO:0000256" key="1">
    <source>
        <dbReference type="SAM" id="MobiDB-lite"/>
    </source>
</evidence>
<dbReference type="GO" id="GO:0046856">
    <property type="term" value="P:phosphatidylinositol dephosphorylation"/>
    <property type="evidence" value="ECO:0007669"/>
    <property type="project" value="InterPro"/>
</dbReference>
<dbReference type="PANTHER" id="PTHR11200">
    <property type="entry name" value="INOSITOL 5-PHOSPHATASE"/>
    <property type="match status" value="1"/>
</dbReference>
<dbReference type="SMART" id="SM00128">
    <property type="entry name" value="IPPc"/>
    <property type="match status" value="1"/>
</dbReference>
<name>A0AAD1UI98_EUPCR</name>
<dbReference type="Gene3D" id="3.60.10.10">
    <property type="entry name" value="Endonuclease/exonuclease/phosphatase"/>
    <property type="match status" value="1"/>
</dbReference>